<gene>
    <name evidence="1" type="ORF">NCTC11388_02843</name>
</gene>
<accession>A0A380CEW2</accession>
<name>A0A380CEW2_SPHSI</name>
<dbReference type="AlphaFoldDB" id="A0A380CEW2"/>
<proteinExistence type="predicted"/>
<dbReference type="InterPro" id="IPR025935">
    <property type="entry name" value="AbiH"/>
</dbReference>
<organism evidence="1 2">
    <name type="scientific">Sphingobacterium spiritivorum</name>
    <name type="common">Flavobacterium spiritivorum</name>
    <dbReference type="NCBI Taxonomy" id="258"/>
    <lineage>
        <taxon>Bacteria</taxon>
        <taxon>Pseudomonadati</taxon>
        <taxon>Bacteroidota</taxon>
        <taxon>Sphingobacteriia</taxon>
        <taxon>Sphingobacteriales</taxon>
        <taxon>Sphingobacteriaceae</taxon>
        <taxon>Sphingobacterium</taxon>
    </lineage>
</organism>
<reference evidence="1 2" key="1">
    <citation type="submission" date="2018-06" db="EMBL/GenBank/DDBJ databases">
        <authorList>
            <consortium name="Pathogen Informatics"/>
            <person name="Doyle S."/>
        </authorList>
    </citation>
    <scope>NUCLEOTIDE SEQUENCE [LARGE SCALE GENOMIC DNA]</scope>
    <source>
        <strain evidence="1 2">NCTC11388</strain>
    </source>
</reference>
<evidence type="ECO:0000313" key="2">
    <source>
        <dbReference type="Proteomes" id="UP000254893"/>
    </source>
</evidence>
<dbReference type="Proteomes" id="UP000254893">
    <property type="component" value="Unassembled WGS sequence"/>
</dbReference>
<evidence type="ECO:0008006" key="3">
    <source>
        <dbReference type="Google" id="ProtNLM"/>
    </source>
</evidence>
<dbReference type="RefSeq" id="WP_115170583.1">
    <property type="nucleotide sequence ID" value="NZ_UGYW01000002.1"/>
</dbReference>
<dbReference type="EMBL" id="UGYW01000002">
    <property type="protein sequence ID" value="SUJ19172.1"/>
    <property type="molecule type" value="Genomic_DNA"/>
</dbReference>
<sequence length="375" mass="44091">MNKLIIVGNGFDLHNKLPTKYEDFLCWFLKKEFENSKNANYSNDFFELFFHDQQSIHSIQLKDFSEILKHLTLMDISSQGKKVSNFTIDGKSYRIQIKFISEFFKAISLQYQSKKWVDIEMEYYKLLRNCLDEFKKDNGIHRLKKLNDGLSILKDLLCKYLSEVSNKKTVNPNFYYCAKANIDPDIIMDKRHVKKLSDDDFSNDCYITTKNVLFLNFNYTGLTYKIKNEPNFRTIDIHGRLGDVDNPPIFGYGDEIDDAYFEMEKLNENDFLVHIKSFGYFANGNYSELVNFLESDSFVVNIWGHSCGLSDRTLLNMIFEHNNCAAIQPYYWQKDTNSDDYNSITQNISRHFKNKQKMRSRVVNKSLCKVLGSQQ</sequence>
<evidence type="ECO:0000313" key="1">
    <source>
        <dbReference type="EMBL" id="SUJ19172.1"/>
    </source>
</evidence>
<dbReference type="Pfam" id="PF14253">
    <property type="entry name" value="AbiH"/>
    <property type="match status" value="1"/>
</dbReference>
<protein>
    <recommendedName>
        <fullName evidence="3">Bacteriophage abortive infection AbiH</fullName>
    </recommendedName>
</protein>